<dbReference type="HAMAP" id="MF_00415">
    <property type="entry name" value="FlgH"/>
    <property type="match status" value="1"/>
</dbReference>
<comment type="caution">
    <text evidence="14">The sequence shown here is derived from an EMBL/GenBank/DDBJ whole genome shotgun (WGS) entry which is preliminary data.</text>
</comment>
<dbReference type="Pfam" id="PF02107">
    <property type="entry name" value="FlgH"/>
    <property type="match status" value="1"/>
</dbReference>
<keyword evidence="14" id="KW-0282">Flagellum</keyword>
<dbReference type="GO" id="GO:0009427">
    <property type="term" value="C:bacterial-type flagellum basal body, distal rod, L ring"/>
    <property type="evidence" value="ECO:0007669"/>
    <property type="project" value="InterPro"/>
</dbReference>
<protein>
    <recommendedName>
        <fullName evidence="11">Flagellar L-ring protein</fullName>
    </recommendedName>
    <alternativeName>
        <fullName evidence="11">Basal body L-ring protein</fullName>
    </alternativeName>
</protein>
<dbReference type="InterPro" id="IPR000527">
    <property type="entry name" value="Flag_Lring"/>
</dbReference>
<evidence type="ECO:0000256" key="6">
    <source>
        <dbReference type="ARBA" id="ARBA00023136"/>
    </source>
</evidence>
<keyword evidence="9 11" id="KW-0998">Cell outer membrane</keyword>
<feature type="region of interest" description="Disordered" evidence="12">
    <location>
        <begin position="30"/>
        <end position="52"/>
    </location>
</feature>
<evidence type="ECO:0000256" key="8">
    <source>
        <dbReference type="ARBA" id="ARBA00023143"/>
    </source>
</evidence>
<evidence type="ECO:0000256" key="4">
    <source>
        <dbReference type="ARBA" id="ARBA00011439"/>
    </source>
</evidence>
<keyword evidence="6 11" id="KW-0472">Membrane</keyword>
<keyword evidence="10" id="KW-0449">Lipoprotein</keyword>
<keyword evidence="14" id="KW-0966">Cell projection</keyword>
<reference evidence="14 15" key="1">
    <citation type="submission" date="2019-03" db="EMBL/GenBank/DDBJ databases">
        <title>Genomic Encyclopedia of Type Strains, Phase IV (KMG-IV): sequencing the most valuable type-strain genomes for metagenomic binning, comparative biology and taxonomic classification.</title>
        <authorList>
            <person name="Goeker M."/>
        </authorList>
    </citation>
    <scope>NUCLEOTIDE SEQUENCE [LARGE SCALE GENOMIC DNA]</scope>
    <source>
        <strain evidence="14 15">DSM 19610</strain>
    </source>
</reference>
<comment type="function">
    <text evidence="1 11">Assembles around the rod to form the L-ring and probably protects the motor/basal body from shearing forces during rotation.</text>
</comment>
<dbReference type="OrthoDB" id="9789463at2"/>
<keyword evidence="7" id="KW-0564">Palmitate</keyword>
<comment type="similarity">
    <text evidence="3 11">Belongs to the FlgH family.</text>
</comment>
<dbReference type="NCBIfam" id="NF001304">
    <property type="entry name" value="PRK00249.1-4"/>
    <property type="match status" value="1"/>
</dbReference>
<dbReference type="PRINTS" id="PR01008">
    <property type="entry name" value="FLGLRINGFLGH"/>
</dbReference>
<comment type="subunit">
    <text evidence="4 11">The basal body constitutes a major portion of the flagellar organelle and consists of four rings (L,P,S, and M) mounted on a central rod.</text>
</comment>
<evidence type="ECO:0000256" key="2">
    <source>
        <dbReference type="ARBA" id="ARBA00004635"/>
    </source>
</evidence>
<evidence type="ECO:0000256" key="10">
    <source>
        <dbReference type="ARBA" id="ARBA00023288"/>
    </source>
</evidence>
<gene>
    <name evidence="11" type="primary">flgH</name>
    <name evidence="14" type="ORF">DFR30_2150</name>
</gene>
<feature type="chain" id="PRO_5020921330" description="Flagellar L-ring protein" evidence="13">
    <location>
        <begin position="30"/>
        <end position="241"/>
    </location>
</feature>
<sequence>MTSSQNPRKRQLVLLPLLVLLVLGGCATAPSPRDSYRPTPPQTYTSQESTDGSIYQASRDVRLFEDVKARHVGDIITVVLQESTSASKSAKASTDKTQETAIASPTILGATPTFNVPGLIPLDSNRNNTLAANLSSSNAFEGEGDASQSNSLTGNITVTIANVLPNGNLVIRGEKWLTLNKGEEFIQISGIVRPQDISTQNTVQSTLIGDARITYSGKGFLADSNEMGWLAKFFNSPIWPF</sequence>
<evidence type="ECO:0000256" key="7">
    <source>
        <dbReference type="ARBA" id="ARBA00023139"/>
    </source>
</evidence>
<accession>A0A4R1HEW1</accession>
<evidence type="ECO:0000256" key="12">
    <source>
        <dbReference type="SAM" id="MobiDB-lite"/>
    </source>
</evidence>
<keyword evidence="15" id="KW-1185">Reference proteome</keyword>
<evidence type="ECO:0000256" key="9">
    <source>
        <dbReference type="ARBA" id="ARBA00023237"/>
    </source>
</evidence>
<dbReference type="EMBL" id="SMFX01000001">
    <property type="protein sequence ID" value="TCK18865.1"/>
    <property type="molecule type" value="Genomic_DNA"/>
</dbReference>
<evidence type="ECO:0000313" key="14">
    <source>
        <dbReference type="EMBL" id="TCK18865.1"/>
    </source>
</evidence>
<dbReference type="Proteomes" id="UP000295707">
    <property type="component" value="Unassembled WGS sequence"/>
</dbReference>
<dbReference type="GO" id="GO:0071973">
    <property type="term" value="P:bacterial-type flagellum-dependent cell motility"/>
    <property type="evidence" value="ECO:0007669"/>
    <property type="project" value="InterPro"/>
</dbReference>
<dbReference type="PANTHER" id="PTHR34933">
    <property type="entry name" value="FLAGELLAR L-RING PROTEIN"/>
    <property type="match status" value="1"/>
</dbReference>
<proteinExistence type="inferred from homology"/>
<dbReference type="PANTHER" id="PTHR34933:SF1">
    <property type="entry name" value="FLAGELLAR L-RING PROTEIN"/>
    <property type="match status" value="1"/>
</dbReference>
<evidence type="ECO:0000256" key="1">
    <source>
        <dbReference type="ARBA" id="ARBA00002591"/>
    </source>
</evidence>
<evidence type="ECO:0000256" key="3">
    <source>
        <dbReference type="ARBA" id="ARBA00006929"/>
    </source>
</evidence>
<dbReference type="GO" id="GO:0009279">
    <property type="term" value="C:cell outer membrane"/>
    <property type="evidence" value="ECO:0007669"/>
    <property type="project" value="UniProtKB-SubCell"/>
</dbReference>
<organism evidence="14 15">
    <name type="scientific">Thiogranum longum</name>
    <dbReference type="NCBI Taxonomy" id="1537524"/>
    <lineage>
        <taxon>Bacteria</taxon>
        <taxon>Pseudomonadati</taxon>
        <taxon>Pseudomonadota</taxon>
        <taxon>Gammaproteobacteria</taxon>
        <taxon>Chromatiales</taxon>
        <taxon>Ectothiorhodospiraceae</taxon>
        <taxon>Thiogranum</taxon>
    </lineage>
</organism>
<dbReference type="AlphaFoldDB" id="A0A4R1HEW1"/>
<keyword evidence="8 11" id="KW-0975">Bacterial flagellum</keyword>
<comment type="subcellular location">
    <subcellularLocation>
        <location evidence="11">Cell outer membrane</location>
    </subcellularLocation>
    <subcellularLocation>
        <location evidence="11">Bacterial flagellum basal body</location>
    </subcellularLocation>
    <subcellularLocation>
        <location evidence="2">Membrane</location>
        <topology evidence="2">Lipid-anchor</topology>
    </subcellularLocation>
</comment>
<evidence type="ECO:0000256" key="11">
    <source>
        <dbReference type="HAMAP-Rule" id="MF_00415"/>
    </source>
</evidence>
<evidence type="ECO:0000313" key="15">
    <source>
        <dbReference type="Proteomes" id="UP000295707"/>
    </source>
</evidence>
<keyword evidence="14" id="KW-0969">Cilium</keyword>
<dbReference type="RefSeq" id="WP_132974456.1">
    <property type="nucleotide sequence ID" value="NZ_SMFX01000001.1"/>
</dbReference>
<keyword evidence="5 13" id="KW-0732">Signal</keyword>
<feature type="compositionally biased region" description="Polar residues" evidence="12">
    <location>
        <begin position="42"/>
        <end position="52"/>
    </location>
</feature>
<evidence type="ECO:0000256" key="5">
    <source>
        <dbReference type="ARBA" id="ARBA00022729"/>
    </source>
</evidence>
<name>A0A4R1HEW1_9GAMM</name>
<feature type="signal peptide" evidence="13">
    <location>
        <begin position="1"/>
        <end position="29"/>
    </location>
</feature>
<dbReference type="GO" id="GO:0003774">
    <property type="term" value="F:cytoskeletal motor activity"/>
    <property type="evidence" value="ECO:0007669"/>
    <property type="project" value="InterPro"/>
</dbReference>
<evidence type="ECO:0000256" key="13">
    <source>
        <dbReference type="SAM" id="SignalP"/>
    </source>
</evidence>